<dbReference type="Proteomes" id="UP000550707">
    <property type="component" value="Unassembled WGS sequence"/>
</dbReference>
<protein>
    <submittedName>
        <fullName evidence="1">Uncharacterized protein</fullName>
    </submittedName>
</protein>
<sequence length="134" mass="15182">MAWGGHNVSLRPISFSAPINDSIWLDLRRNEMGDETTKFHWPRQHPCHHPNTSIVPIVSSFLTFIHPIHHFDHHHQSNPIPGIFRRSPVITTIITVSVSIISTISSILTSINLTISTISATATHLAPRLDLWRY</sequence>
<accession>A0A7J8IZA0</accession>
<comment type="caution">
    <text evidence="1">The sequence shown here is derived from an EMBL/GenBank/DDBJ whole genome shotgun (WGS) entry which is preliminary data.</text>
</comment>
<dbReference type="AlphaFoldDB" id="A0A7J8IZA0"/>
<name>A0A7J8IZA0_MOLMO</name>
<reference evidence="1 2" key="1">
    <citation type="journal article" date="2020" name="Nature">
        <title>Six reference-quality genomes reveal evolution of bat adaptations.</title>
        <authorList>
            <person name="Jebb D."/>
            <person name="Huang Z."/>
            <person name="Pippel M."/>
            <person name="Hughes G.M."/>
            <person name="Lavrichenko K."/>
            <person name="Devanna P."/>
            <person name="Winkler S."/>
            <person name="Jermiin L.S."/>
            <person name="Skirmuntt E.C."/>
            <person name="Katzourakis A."/>
            <person name="Burkitt-Gray L."/>
            <person name="Ray D.A."/>
            <person name="Sullivan K.A.M."/>
            <person name="Roscito J.G."/>
            <person name="Kirilenko B.M."/>
            <person name="Davalos L.M."/>
            <person name="Corthals A.P."/>
            <person name="Power M.L."/>
            <person name="Jones G."/>
            <person name="Ransome R.D."/>
            <person name="Dechmann D.K.N."/>
            <person name="Locatelli A.G."/>
            <person name="Puechmaille S.J."/>
            <person name="Fedrigo O."/>
            <person name="Jarvis E.D."/>
            <person name="Hiller M."/>
            <person name="Vernes S.C."/>
            <person name="Myers E.W."/>
            <person name="Teeling E.C."/>
        </authorList>
    </citation>
    <scope>NUCLEOTIDE SEQUENCE [LARGE SCALE GENOMIC DNA]</scope>
    <source>
        <strain evidence="1">MMolMol1</strain>
        <tissue evidence="1">Muscle</tissue>
    </source>
</reference>
<gene>
    <name evidence="1" type="ORF">HJG59_010359</name>
</gene>
<dbReference type="EMBL" id="JACASF010000003">
    <property type="protein sequence ID" value="KAF6489976.1"/>
    <property type="molecule type" value="Genomic_DNA"/>
</dbReference>
<proteinExistence type="predicted"/>
<evidence type="ECO:0000313" key="1">
    <source>
        <dbReference type="EMBL" id="KAF6489976.1"/>
    </source>
</evidence>
<evidence type="ECO:0000313" key="2">
    <source>
        <dbReference type="Proteomes" id="UP000550707"/>
    </source>
</evidence>
<keyword evidence="2" id="KW-1185">Reference proteome</keyword>
<organism evidence="1 2">
    <name type="scientific">Molossus molossus</name>
    <name type="common">Pallas' mastiff bat</name>
    <name type="synonym">Vespertilio molossus</name>
    <dbReference type="NCBI Taxonomy" id="27622"/>
    <lineage>
        <taxon>Eukaryota</taxon>
        <taxon>Metazoa</taxon>
        <taxon>Chordata</taxon>
        <taxon>Craniata</taxon>
        <taxon>Vertebrata</taxon>
        <taxon>Euteleostomi</taxon>
        <taxon>Mammalia</taxon>
        <taxon>Eutheria</taxon>
        <taxon>Laurasiatheria</taxon>
        <taxon>Chiroptera</taxon>
        <taxon>Yangochiroptera</taxon>
        <taxon>Molossidae</taxon>
        <taxon>Molossus</taxon>
    </lineage>
</organism>
<dbReference type="InParanoid" id="A0A7J8IZA0"/>